<keyword evidence="3" id="KW-0498">Mitosis</keyword>
<keyword evidence="1 10" id="KW-0132">Cell division</keyword>
<evidence type="ECO:0000256" key="5">
    <source>
        <dbReference type="ARBA" id="ARBA00022803"/>
    </source>
</evidence>
<evidence type="ECO:0000256" key="4">
    <source>
        <dbReference type="ARBA" id="ARBA00022786"/>
    </source>
</evidence>
<dbReference type="GO" id="GO:0031145">
    <property type="term" value="P:anaphase-promoting complex-dependent catabolic process"/>
    <property type="evidence" value="ECO:0007669"/>
    <property type="project" value="EnsemblFungi"/>
</dbReference>
<evidence type="ECO:0000256" key="7">
    <source>
        <dbReference type="PROSITE-ProRule" id="PRU00339"/>
    </source>
</evidence>
<feature type="repeat" description="TPR" evidence="7">
    <location>
        <begin position="458"/>
        <end position="491"/>
    </location>
</feature>
<name>A0A167VTU4_9EURO</name>
<dbReference type="OrthoDB" id="10262026at2759"/>
<keyword evidence="2" id="KW-0677">Repeat</keyword>
<dbReference type="SUPFAM" id="SSF81901">
    <property type="entry name" value="HCP-like"/>
    <property type="match status" value="1"/>
</dbReference>
<dbReference type="GO" id="GO:0005680">
    <property type="term" value="C:anaphase-promoting complex"/>
    <property type="evidence" value="ECO:0007669"/>
    <property type="project" value="EnsemblFungi"/>
</dbReference>
<evidence type="ECO:0000256" key="6">
    <source>
        <dbReference type="ARBA" id="ARBA00023306"/>
    </source>
</evidence>
<comment type="caution">
    <text evidence="10">The sequence shown here is derived from an EMBL/GenBank/DDBJ whole genome shotgun (WGS) entry which is preliminary data.</text>
</comment>
<dbReference type="InterPro" id="IPR011990">
    <property type="entry name" value="TPR-like_helical_dom_sf"/>
</dbReference>
<evidence type="ECO:0000259" key="9">
    <source>
        <dbReference type="Pfam" id="PF04049"/>
    </source>
</evidence>
<evidence type="ECO:0000313" key="10">
    <source>
        <dbReference type="EMBL" id="KZZ88001.1"/>
    </source>
</evidence>
<dbReference type="AlphaFoldDB" id="A0A167VTU4"/>
<dbReference type="GO" id="GO:0045842">
    <property type="term" value="P:positive regulation of mitotic metaphase/anaphase transition"/>
    <property type="evidence" value="ECO:0007669"/>
    <property type="project" value="TreeGrafter"/>
</dbReference>
<dbReference type="SUPFAM" id="SSF48452">
    <property type="entry name" value="TPR-like"/>
    <property type="match status" value="1"/>
</dbReference>
<keyword evidence="6" id="KW-0131">Cell cycle</keyword>
<protein>
    <submittedName>
        <fullName evidence="10">Cell division cycle protein</fullName>
    </submittedName>
</protein>
<dbReference type="InterPro" id="IPR007192">
    <property type="entry name" value="APC8"/>
</dbReference>
<dbReference type="PANTHER" id="PTHR12558">
    <property type="entry name" value="CELL DIVISION CYCLE 16,23,27"/>
    <property type="match status" value="1"/>
</dbReference>
<dbReference type="Pfam" id="PF04049">
    <property type="entry name" value="ANAPC8"/>
    <property type="match status" value="1"/>
</dbReference>
<feature type="repeat" description="TPR" evidence="7">
    <location>
        <begin position="322"/>
        <end position="355"/>
    </location>
</feature>
<dbReference type="EMBL" id="AZGZ01000029">
    <property type="protein sequence ID" value="KZZ88001.1"/>
    <property type="molecule type" value="Genomic_DNA"/>
</dbReference>
<sequence length="695" mass="78429">MTFNFTADNLRELRYRFEDAAVKCSERGLYQAAKWAAEMLNSLLSIEDVDGNETEPNSPGDYVAAQPPRNPFFGPQDPEEEYLEAREAHKYILAKSYFDAKEYDRCSAVFLPSSSAAIPLGARPPKPKATPRKGKSRASSMHNVPEEGSRPSTRASYPRLSQKSLFLALYSKYLAGEKQKDEESEMILGPADGGLSINRELNGIAQGLSAWFADRKARGLEDRSQGWLEYLYGVVLLKAKNEAEAEKWLIKSVHLYPYNWSAWQELNDMMSGVDDLKHIVNELPQNIMTLIFHLYCSQELYQTTEDIHDILVELESLFPNSAFLKTQRALLFYHSKDFEEAAQLFSEILTANPYRLDGLDHYSNILYVMSARPQLAFIAQLATATDKFRPETCCVVGNYYSLKSDHEKAVLYFRRALTLDRNFLSAWTLMGHEYIEMKNTHAAIESYRRAVDVNQKDYRAWYGLGQAYEVLDMVFYALFYYERAAALRPYDPKMWQAVGSCYAKMDRLEQGIHALKRALVAGSYYEPSGNGLASFNSPSSRTFSQSSIGGSSKRILDPDILHQIALLYERLGDNDTAASYMELTVQQENGPSLEDDEDDSSTVAGDGNGLGAASSRRTSTYSHKSNEETEEEQVGTGVTASTSKARLWLAKWALQRNDLDRADQLASELCQDGVEVDEAKAIMRDVHSRRVGLQQ</sequence>
<gene>
    <name evidence="10" type="ORF">AAP_05267</name>
</gene>
<feature type="repeat" description="TPR" evidence="7">
    <location>
        <begin position="424"/>
        <end position="457"/>
    </location>
</feature>
<evidence type="ECO:0000313" key="11">
    <source>
        <dbReference type="Proteomes" id="UP000242877"/>
    </source>
</evidence>
<evidence type="ECO:0000256" key="2">
    <source>
        <dbReference type="ARBA" id="ARBA00022737"/>
    </source>
</evidence>
<dbReference type="SMART" id="SM00028">
    <property type="entry name" value="TPR"/>
    <property type="match status" value="7"/>
</dbReference>
<dbReference type="PROSITE" id="PS50005">
    <property type="entry name" value="TPR"/>
    <property type="match status" value="4"/>
</dbReference>
<dbReference type="Proteomes" id="UP000242877">
    <property type="component" value="Unassembled WGS sequence"/>
</dbReference>
<feature type="compositionally biased region" description="Basic residues" evidence="8">
    <location>
        <begin position="125"/>
        <end position="136"/>
    </location>
</feature>
<dbReference type="Gene3D" id="1.25.40.10">
    <property type="entry name" value="Tetratricopeptide repeat domain"/>
    <property type="match status" value="3"/>
</dbReference>
<keyword evidence="5 7" id="KW-0802">TPR repeat</keyword>
<dbReference type="GO" id="GO:0061630">
    <property type="term" value="F:ubiquitin protein ligase activity"/>
    <property type="evidence" value="ECO:0007669"/>
    <property type="project" value="EnsemblFungi"/>
</dbReference>
<dbReference type="InterPro" id="IPR019734">
    <property type="entry name" value="TPR_rpt"/>
</dbReference>
<organism evidence="10 11">
    <name type="scientific">Ascosphaera apis ARSEF 7405</name>
    <dbReference type="NCBI Taxonomy" id="392613"/>
    <lineage>
        <taxon>Eukaryota</taxon>
        <taxon>Fungi</taxon>
        <taxon>Dikarya</taxon>
        <taxon>Ascomycota</taxon>
        <taxon>Pezizomycotina</taxon>
        <taxon>Eurotiomycetes</taxon>
        <taxon>Eurotiomycetidae</taxon>
        <taxon>Onygenales</taxon>
        <taxon>Ascosphaeraceae</taxon>
        <taxon>Ascosphaera</taxon>
    </lineage>
</organism>
<dbReference type="GO" id="GO:0016567">
    <property type="term" value="P:protein ubiquitination"/>
    <property type="evidence" value="ECO:0007669"/>
    <property type="project" value="EnsemblFungi"/>
</dbReference>
<keyword evidence="4" id="KW-0833">Ubl conjugation pathway</keyword>
<dbReference type="Pfam" id="PF13181">
    <property type="entry name" value="TPR_8"/>
    <property type="match status" value="2"/>
</dbReference>
<dbReference type="GO" id="GO:0051301">
    <property type="term" value="P:cell division"/>
    <property type="evidence" value="ECO:0007669"/>
    <property type="project" value="UniProtKB-KW"/>
</dbReference>
<dbReference type="PANTHER" id="PTHR12558:SF10">
    <property type="entry name" value="CELL DIVISION CYCLE PROTEIN 23 HOMOLOG"/>
    <property type="match status" value="1"/>
</dbReference>
<reference evidence="10 11" key="1">
    <citation type="journal article" date="2016" name="Genome Biol. Evol.">
        <title>Divergent and convergent evolution of fungal pathogenicity.</title>
        <authorList>
            <person name="Shang Y."/>
            <person name="Xiao G."/>
            <person name="Zheng P."/>
            <person name="Cen K."/>
            <person name="Zhan S."/>
            <person name="Wang C."/>
        </authorList>
    </citation>
    <scope>NUCLEOTIDE SEQUENCE [LARGE SCALE GENOMIC DNA]</scope>
    <source>
        <strain evidence="10 11">ARSEF 7405</strain>
    </source>
</reference>
<evidence type="ECO:0000256" key="1">
    <source>
        <dbReference type="ARBA" id="ARBA00022618"/>
    </source>
</evidence>
<feature type="repeat" description="TPR" evidence="7">
    <location>
        <begin position="390"/>
        <end position="423"/>
    </location>
</feature>
<feature type="region of interest" description="Disordered" evidence="8">
    <location>
        <begin position="120"/>
        <end position="157"/>
    </location>
</feature>
<feature type="domain" description="Cdc23" evidence="9">
    <location>
        <begin position="12"/>
        <end position="329"/>
    </location>
</feature>
<accession>A0A167VTU4</accession>
<dbReference type="VEuPathDB" id="FungiDB:AAP_05267"/>
<proteinExistence type="predicted"/>
<evidence type="ECO:0000256" key="3">
    <source>
        <dbReference type="ARBA" id="ARBA00022776"/>
    </source>
</evidence>
<feature type="region of interest" description="Disordered" evidence="8">
    <location>
        <begin position="588"/>
        <end position="639"/>
    </location>
</feature>
<evidence type="ECO:0000256" key="8">
    <source>
        <dbReference type="SAM" id="MobiDB-lite"/>
    </source>
</evidence>
<dbReference type="Pfam" id="PF13414">
    <property type="entry name" value="TPR_11"/>
    <property type="match status" value="1"/>
</dbReference>
<keyword evidence="11" id="KW-1185">Reference proteome</keyword>
<dbReference type="GO" id="GO:0030332">
    <property type="term" value="F:cyclin binding"/>
    <property type="evidence" value="ECO:0007669"/>
    <property type="project" value="EnsemblFungi"/>
</dbReference>